<dbReference type="Proteomes" id="UP000500857">
    <property type="component" value="Chromosome"/>
</dbReference>
<dbReference type="KEGG" id="oxy:HCG48_10875"/>
<evidence type="ECO:0000313" key="1">
    <source>
        <dbReference type="EMBL" id="QIZ73701.1"/>
    </source>
</evidence>
<dbReference type="PANTHER" id="PTHR14136:SF17">
    <property type="entry name" value="BTB_POZ DOMAIN-CONTAINING PROTEIN KCTD9"/>
    <property type="match status" value="1"/>
</dbReference>
<dbReference type="Pfam" id="PF00805">
    <property type="entry name" value="Pentapeptide"/>
    <property type="match status" value="2"/>
</dbReference>
<dbReference type="SUPFAM" id="SSF141571">
    <property type="entry name" value="Pentapeptide repeat-like"/>
    <property type="match status" value="1"/>
</dbReference>
<dbReference type="AlphaFoldDB" id="A0A6H1U4D9"/>
<keyword evidence="2" id="KW-1185">Reference proteome</keyword>
<dbReference type="InterPro" id="IPR051082">
    <property type="entry name" value="Pentapeptide-BTB/POZ_domain"/>
</dbReference>
<dbReference type="EMBL" id="CP051167">
    <property type="protein sequence ID" value="QIZ73701.1"/>
    <property type="molecule type" value="Genomic_DNA"/>
</dbReference>
<dbReference type="Gene3D" id="2.160.20.80">
    <property type="entry name" value="E3 ubiquitin-protein ligase SopA"/>
    <property type="match status" value="1"/>
</dbReference>
<organism evidence="1 2">
    <name type="scientific">Oxynema aestuarii AP17</name>
    <dbReference type="NCBI Taxonomy" id="2064643"/>
    <lineage>
        <taxon>Bacteria</taxon>
        <taxon>Bacillati</taxon>
        <taxon>Cyanobacteriota</taxon>
        <taxon>Cyanophyceae</taxon>
        <taxon>Oscillatoriophycideae</taxon>
        <taxon>Oscillatoriales</taxon>
        <taxon>Oscillatoriaceae</taxon>
        <taxon>Oxynema</taxon>
        <taxon>Oxynema aestuarii</taxon>
    </lineage>
</organism>
<proteinExistence type="predicted"/>
<dbReference type="InterPro" id="IPR001646">
    <property type="entry name" value="5peptide_repeat"/>
</dbReference>
<accession>A0A6H1U4D9</accession>
<gene>
    <name evidence="1" type="ORF">HCG48_10875</name>
</gene>
<sequence length="257" mass="27565">MIEAERLWPHDISPNKHGVLERRLIQELAAFKLQPYLSRVELRYSSLDREPSLTQYEIDASETGFDRLQETIARVMDAKTDDFTELAQLAELDLLQDFAGAKLWGCNLSGVDLSGANLEGTKLRGADLCDADLSEANLRGVQLGGADLSGALLSDANLERADLHRCSLALANLSGANLVGANLTEANLSNANLSDAKLMGANLSGADLHQAGLVLTDLTETNLTGVKVEGARFKKDAGLSVEIEQMLKAGGAIFEEA</sequence>
<reference evidence="1 2" key="1">
    <citation type="submission" date="2020-04" db="EMBL/GenBank/DDBJ databases">
        <authorList>
            <person name="Basu S."/>
            <person name="Maruthanayagam V."/>
            <person name="Chakraborty S."/>
            <person name="Pramanik A."/>
            <person name="Mukherjee J."/>
            <person name="Brink B."/>
        </authorList>
    </citation>
    <scope>NUCLEOTIDE SEQUENCE [LARGE SCALE GENOMIC DNA]</scope>
    <source>
        <strain evidence="1 2">AP17</strain>
    </source>
</reference>
<evidence type="ECO:0000313" key="2">
    <source>
        <dbReference type="Proteomes" id="UP000500857"/>
    </source>
</evidence>
<dbReference type="PANTHER" id="PTHR14136">
    <property type="entry name" value="BTB_POZ DOMAIN-CONTAINING PROTEIN KCTD9"/>
    <property type="match status" value="1"/>
</dbReference>
<protein>
    <submittedName>
        <fullName evidence="1">Pentapeptide repeat-containing protein</fullName>
    </submittedName>
</protein>
<name>A0A6H1U4D9_9CYAN</name>